<dbReference type="PANTHER" id="PTHR16234">
    <property type="entry name" value="SIMILAR TO HYPOTHETICAL PROTEIN FLJ20508"/>
    <property type="match status" value="1"/>
</dbReference>
<evidence type="ECO:0000313" key="3">
    <source>
        <dbReference type="Proteomes" id="UP001374579"/>
    </source>
</evidence>
<dbReference type="Pfam" id="PF15011">
    <property type="entry name" value="CA109-like"/>
    <property type="match status" value="1"/>
</dbReference>
<dbReference type="InterPro" id="IPR029159">
    <property type="entry name" value="CA109-like"/>
</dbReference>
<sequence length="206" mass="23327">MNESDKKGRLALERNLQKAFKTVHSCSTPLQTMITDTLPIVTSVANLIEQLECCKSLSGGSIPLMASFPDAKVHLTAKIELEITAKLEELERRIYTLKEKQEMVNKHYESSASLLQKYSSALDFRILTVATPTVPPLAKMIEWLEEINILLNNQYLCKLHLLKTALTDEGVGSQHFVHMWQEGGDVMLSTLKDRLTRVELFLAEKR</sequence>
<dbReference type="EMBL" id="JBAMIC010000001">
    <property type="protein sequence ID" value="KAK7114619.1"/>
    <property type="molecule type" value="Genomic_DNA"/>
</dbReference>
<evidence type="ECO:0000313" key="2">
    <source>
        <dbReference type="EMBL" id="KAK7114619.1"/>
    </source>
</evidence>
<dbReference type="GO" id="GO:0005634">
    <property type="term" value="C:nucleus"/>
    <property type="evidence" value="ECO:0007669"/>
    <property type="project" value="TreeGrafter"/>
</dbReference>
<gene>
    <name evidence="2" type="ORF">V1264_000652</name>
</gene>
<accession>A0AAN9GNA7</accession>
<proteinExistence type="predicted"/>
<keyword evidence="1" id="KW-0175">Coiled coil</keyword>
<dbReference type="PANTHER" id="PTHR16234:SF5">
    <property type="entry name" value="AFG2-INTERACTING RIBOSOME MATURATION FACTOR"/>
    <property type="match status" value="1"/>
</dbReference>
<evidence type="ECO:0000256" key="1">
    <source>
        <dbReference type="SAM" id="Coils"/>
    </source>
</evidence>
<reference evidence="2 3" key="1">
    <citation type="submission" date="2024-02" db="EMBL/GenBank/DDBJ databases">
        <title>Chromosome-scale genome assembly of the rough periwinkle Littorina saxatilis.</title>
        <authorList>
            <person name="De Jode A."/>
            <person name="Faria R."/>
            <person name="Formenti G."/>
            <person name="Sims Y."/>
            <person name="Smith T.P."/>
            <person name="Tracey A."/>
            <person name="Wood J.M.D."/>
            <person name="Zagrodzka Z.B."/>
            <person name="Johannesson K."/>
            <person name="Butlin R.K."/>
            <person name="Leder E.H."/>
        </authorList>
    </citation>
    <scope>NUCLEOTIDE SEQUENCE [LARGE SCALE GENOMIC DNA]</scope>
    <source>
        <strain evidence="2">Snail1</strain>
        <tissue evidence="2">Muscle</tissue>
    </source>
</reference>
<comment type="caution">
    <text evidence="2">The sequence shown here is derived from an EMBL/GenBank/DDBJ whole genome shotgun (WGS) entry which is preliminary data.</text>
</comment>
<keyword evidence="3" id="KW-1185">Reference proteome</keyword>
<dbReference type="Proteomes" id="UP001374579">
    <property type="component" value="Unassembled WGS sequence"/>
</dbReference>
<organism evidence="2 3">
    <name type="scientific">Littorina saxatilis</name>
    <dbReference type="NCBI Taxonomy" id="31220"/>
    <lineage>
        <taxon>Eukaryota</taxon>
        <taxon>Metazoa</taxon>
        <taxon>Spiralia</taxon>
        <taxon>Lophotrochozoa</taxon>
        <taxon>Mollusca</taxon>
        <taxon>Gastropoda</taxon>
        <taxon>Caenogastropoda</taxon>
        <taxon>Littorinimorpha</taxon>
        <taxon>Littorinoidea</taxon>
        <taxon>Littorinidae</taxon>
        <taxon>Littorina</taxon>
    </lineage>
</organism>
<name>A0AAN9GNA7_9CAEN</name>
<protein>
    <submittedName>
        <fullName evidence="2">Uncharacterized protein</fullName>
    </submittedName>
</protein>
<feature type="coiled-coil region" evidence="1">
    <location>
        <begin position="80"/>
        <end position="107"/>
    </location>
</feature>
<dbReference type="AlphaFoldDB" id="A0AAN9GNA7"/>
<dbReference type="GO" id="GO:0005737">
    <property type="term" value="C:cytoplasm"/>
    <property type="evidence" value="ECO:0007669"/>
    <property type="project" value="TreeGrafter"/>
</dbReference>